<reference evidence="8 9" key="1">
    <citation type="submission" date="2020-03" db="EMBL/GenBank/DDBJ databases">
        <title>Isolation and identification of active actinomycetes.</title>
        <authorList>
            <person name="Sun X."/>
        </authorList>
    </citation>
    <scope>NUCLEOTIDE SEQUENCE [LARGE SCALE GENOMIC DNA]</scope>
    <source>
        <strain evidence="8 9">NEAU-D13</strain>
    </source>
</reference>
<keyword evidence="6" id="KW-0813">Transport</keyword>
<sequence length="441" mass="47649">MAGRREGPVVNSEPLADCVHCGFCLPTCPTYVVSGQETESPRGRIYLMDLAARGEISVDEAFGGHIDSCLGCLACVPACPSGVRYDKLIESVRPQVEREVPRGFADRLFRRLIFALFPYPNRLRLAALAGLLYTRSGLRTLLHRLGVVERLPSRLRALEALLPPVGLQALFSSVPEMTPGRGEVRLRVGLLAGCANRVFFGDVNAATVRVLAAEGCDVYVPRDNQCCGALSSHAGHEEDGAERAKATIEMFERYRLDVVVANVAGCGSALKEYGDILSGSPDFAERAKAFSAKVRDITELLAELPARTARAPLDLRVAYHDACHLANAQGVRSQPREVLRSIPGLSVHDIAEAELCCGSAGIYNLVQPDTAEELGRRKAENLQATGPDVVATANAGCLLQIRRFLDEGITVVHPVQLLDASIRGVALFATADLNAKTRERR</sequence>
<dbReference type="InterPro" id="IPR012257">
    <property type="entry name" value="Glc_ox_4Fe-4S"/>
</dbReference>
<evidence type="ECO:0000256" key="1">
    <source>
        <dbReference type="ARBA" id="ARBA00022485"/>
    </source>
</evidence>
<name>A0A7C9RXE5_9PSEU</name>
<dbReference type="GO" id="GO:0019154">
    <property type="term" value="F:glycolate dehydrogenase activity"/>
    <property type="evidence" value="ECO:0007669"/>
    <property type="project" value="UniProtKB-EC"/>
</dbReference>
<evidence type="ECO:0000256" key="6">
    <source>
        <dbReference type="PIRNR" id="PIRNR000139"/>
    </source>
</evidence>
<keyword evidence="4 6" id="KW-0408">Iron</keyword>
<dbReference type="InterPro" id="IPR017896">
    <property type="entry name" value="4Fe4S_Fe-S-bd"/>
</dbReference>
<keyword evidence="6" id="KW-0249">Electron transport</keyword>
<dbReference type="PANTHER" id="PTHR32479:SF17">
    <property type="entry name" value="GLYCOLATE OXIDASE IRON-SULFUR SUBUNIT"/>
    <property type="match status" value="1"/>
</dbReference>
<protein>
    <recommendedName>
        <fullName evidence="6">Glycolate oxidase iron-sulfur subunit</fullName>
        <ecNumber evidence="6">1.1.99.14</ecNumber>
    </recommendedName>
</protein>
<dbReference type="GO" id="GO:0046872">
    <property type="term" value="F:metal ion binding"/>
    <property type="evidence" value="ECO:0007669"/>
    <property type="project" value="UniProtKB-UniRule"/>
</dbReference>
<feature type="domain" description="4Fe-4S ferredoxin-type" evidence="7">
    <location>
        <begin position="6"/>
        <end position="38"/>
    </location>
</feature>
<dbReference type="SUPFAM" id="SSF54862">
    <property type="entry name" value="4Fe-4S ferredoxins"/>
    <property type="match status" value="1"/>
</dbReference>
<comment type="catalytic activity">
    <reaction evidence="6">
        <text>(R)-lactate + A = pyruvate + AH2</text>
        <dbReference type="Rhea" id="RHEA:15089"/>
        <dbReference type="ChEBI" id="CHEBI:13193"/>
        <dbReference type="ChEBI" id="CHEBI:15361"/>
        <dbReference type="ChEBI" id="CHEBI:16004"/>
        <dbReference type="ChEBI" id="CHEBI:17499"/>
    </reaction>
</comment>
<comment type="caution">
    <text evidence="8">The sequence shown here is derived from an EMBL/GenBank/DDBJ whole genome shotgun (WGS) entry which is preliminary data.</text>
</comment>
<dbReference type="InterPro" id="IPR004017">
    <property type="entry name" value="Cys_rich_dom"/>
</dbReference>
<keyword evidence="9" id="KW-1185">Reference proteome</keyword>
<evidence type="ECO:0000256" key="5">
    <source>
        <dbReference type="ARBA" id="ARBA00023014"/>
    </source>
</evidence>
<dbReference type="EMBL" id="JAAMPJ010000015">
    <property type="protein sequence ID" value="NGY65269.1"/>
    <property type="molecule type" value="Genomic_DNA"/>
</dbReference>
<dbReference type="GO" id="GO:0051539">
    <property type="term" value="F:4 iron, 4 sulfur cluster binding"/>
    <property type="evidence" value="ECO:0007669"/>
    <property type="project" value="UniProtKB-UniRule"/>
</dbReference>
<dbReference type="InterPro" id="IPR009051">
    <property type="entry name" value="Helical_ferredxn"/>
</dbReference>
<dbReference type="AlphaFoldDB" id="A0A7C9RXE5"/>
<comment type="cofactor">
    <cofactor evidence="6">
        <name>[4Fe-4S] cluster</name>
        <dbReference type="ChEBI" id="CHEBI:49883"/>
    </cofactor>
    <text evidence="6">Binds 2 [4Fe-4S] clusters.</text>
</comment>
<evidence type="ECO:0000256" key="4">
    <source>
        <dbReference type="ARBA" id="ARBA00023004"/>
    </source>
</evidence>
<dbReference type="PANTHER" id="PTHR32479">
    <property type="entry name" value="GLYCOLATE OXIDASE IRON-SULFUR SUBUNIT"/>
    <property type="match status" value="1"/>
</dbReference>
<evidence type="ECO:0000256" key="2">
    <source>
        <dbReference type="ARBA" id="ARBA00022723"/>
    </source>
</evidence>
<evidence type="ECO:0000313" key="9">
    <source>
        <dbReference type="Proteomes" id="UP000481360"/>
    </source>
</evidence>
<keyword evidence="5 6" id="KW-0411">Iron-sulfur</keyword>
<dbReference type="Pfam" id="PF02754">
    <property type="entry name" value="CCG"/>
    <property type="match status" value="2"/>
</dbReference>
<dbReference type="PROSITE" id="PS51379">
    <property type="entry name" value="4FE4S_FER_2"/>
    <property type="match status" value="2"/>
</dbReference>
<dbReference type="Gene3D" id="1.10.1060.10">
    <property type="entry name" value="Alpha-helical ferredoxin"/>
    <property type="match status" value="1"/>
</dbReference>
<dbReference type="PROSITE" id="PS00198">
    <property type="entry name" value="4FE4S_FER_1"/>
    <property type="match status" value="2"/>
</dbReference>
<dbReference type="InterPro" id="IPR017900">
    <property type="entry name" value="4Fe4S_Fe_S_CS"/>
</dbReference>
<dbReference type="EC" id="1.1.99.14" evidence="6"/>
<dbReference type="Pfam" id="PF13183">
    <property type="entry name" value="Fer4_8"/>
    <property type="match status" value="1"/>
</dbReference>
<accession>A0A7C9RXE5</accession>
<keyword evidence="1 6" id="KW-0004">4Fe-4S</keyword>
<evidence type="ECO:0000313" key="8">
    <source>
        <dbReference type="EMBL" id="NGY65269.1"/>
    </source>
</evidence>
<organism evidence="8 9">
    <name type="scientific">Lentzea alba</name>
    <dbReference type="NCBI Taxonomy" id="2714351"/>
    <lineage>
        <taxon>Bacteria</taxon>
        <taxon>Bacillati</taxon>
        <taxon>Actinomycetota</taxon>
        <taxon>Actinomycetes</taxon>
        <taxon>Pseudonocardiales</taxon>
        <taxon>Pseudonocardiaceae</taxon>
        <taxon>Lentzea</taxon>
    </lineage>
</organism>
<evidence type="ECO:0000256" key="3">
    <source>
        <dbReference type="ARBA" id="ARBA00022737"/>
    </source>
</evidence>
<keyword evidence="2 6" id="KW-0479">Metal-binding</keyword>
<feature type="domain" description="4Fe-4S ferredoxin-type" evidence="7">
    <location>
        <begin position="60"/>
        <end position="91"/>
    </location>
</feature>
<dbReference type="Proteomes" id="UP000481360">
    <property type="component" value="Unassembled WGS sequence"/>
</dbReference>
<gene>
    <name evidence="8" type="ORF">G7043_40880</name>
</gene>
<evidence type="ECO:0000259" key="7">
    <source>
        <dbReference type="PROSITE" id="PS51379"/>
    </source>
</evidence>
<proteinExistence type="predicted"/>
<comment type="catalytic activity">
    <reaction evidence="6">
        <text>glycolate + A = glyoxylate + AH2</text>
        <dbReference type="Rhea" id="RHEA:21264"/>
        <dbReference type="ChEBI" id="CHEBI:13193"/>
        <dbReference type="ChEBI" id="CHEBI:17499"/>
        <dbReference type="ChEBI" id="CHEBI:29805"/>
        <dbReference type="ChEBI" id="CHEBI:36655"/>
        <dbReference type="EC" id="1.1.99.14"/>
    </reaction>
</comment>
<dbReference type="PIRSF" id="PIRSF000139">
    <property type="entry name" value="Glc_ox_4Fe-4S"/>
    <property type="match status" value="1"/>
</dbReference>
<keyword evidence="3" id="KW-0677">Repeat</keyword>
<comment type="function">
    <text evidence="6">Component of a complex that catalyzes the oxidation of glycolate to glyoxylate.</text>
</comment>